<keyword evidence="2" id="KW-1133">Transmembrane helix</keyword>
<keyword evidence="1" id="KW-0195">Cyclin</keyword>
<proteinExistence type="inferred from homology"/>
<sequence length="244" mass="27456">MNPQWQFPLEALRQTPSTVSIQDEMSRRQRGIDWLMRMGATLNMGLGPCLTGATYFHRFYMRRMLEDYNELEIAATCLFLASKTEENGKRLEDVVTVMLAKVHGIPPAEVAGAYENEAKSLEHLVLTYEEVLLEVLCFDFDVRYPHTYLADIIATYDATSPDPILHSLIDCAWSVAHDSYRTPLCILLPPQIIAAASFLFAQCLAEGPNSPSLTERLEVANSTDTRWRQVLGISENDVQQVAGK</sequence>
<dbReference type="PANTHER" id="PTHR10026">
    <property type="entry name" value="CYCLIN"/>
    <property type="match status" value="1"/>
</dbReference>
<dbReference type="GO" id="GO:0006357">
    <property type="term" value="P:regulation of transcription by RNA polymerase II"/>
    <property type="evidence" value="ECO:0007669"/>
    <property type="project" value="InterPro"/>
</dbReference>
<dbReference type="Pfam" id="PF00134">
    <property type="entry name" value="Cyclin_N"/>
    <property type="match status" value="1"/>
</dbReference>
<reference evidence="4 5" key="1">
    <citation type="submission" date="2014-04" db="EMBL/GenBank/DDBJ databases">
        <authorList>
            <consortium name="DOE Joint Genome Institute"/>
            <person name="Kuo A."/>
            <person name="Zuccaro A."/>
            <person name="Kohler A."/>
            <person name="Nagy L.G."/>
            <person name="Floudas D."/>
            <person name="Copeland A."/>
            <person name="Barry K.W."/>
            <person name="Cichocki N."/>
            <person name="Veneault-Fourrey C."/>
            <person name="LaButti K."/>
            <person name="Lindquist E.A."/>
            <person name="Lipzen A."/>
            <person name="Lundell T."/>
            <person name="Morin E."/>
            <person name="Murat C."/>
            <person name="Sun H."/>
            <person name="Tunlid A."/>
            <person name="Henrissat B."/>
            <person name="Grigoriev I.V."/>
            <person name="Hibbett D.S."/>
            <person name="Martin F."/>
            <person name="Nordberg H.P."/>
            <person name="Cantor M.N."/>
            <person name="Hua S.X."/>
        </authorList>
    </citation>
    <scope>NUCLEOTIDE SEQUENCE [LARGE SCALE GENOMIC DNA]</scope>
    <source>
        <strain evidence="4 5">MAFF 305830</strain>
    </source>
</reference>
<feature type="domain" description="Cyclin-like" evidence="3">
    <location>
        <begin position="33"/>
        <end position="134"/>
    </location>
</feature>
<dbReference type="STRING" id="933852.A0A0C3B285"/>
<feature type="domain" description="Cyclin-like" evidence="3">
    <location>
        <begin position="147"/>
        <end position="240"/>
    </location>
</feature>
<dbReference type="InterPro" id="IPR043198">
    <property type="entry name" value="Cyclin/Ssn8"/>
</dbReference>
<dbReference type="CDD" id="cd20546">
    <property type="entry name" value="CYCLIN_SpCG1C_ScCTK2-like_rpt2"/>
    <property type="match status" value="1"/>
</dbReference>
<name>A0A0C3B285_SERVB</name>
<evidence type="ECO:0000256" key="1">
    <source>
        <dbReference type="RuleBase" id="RU000383"/>
    </source>
</evidence>
<reference evidence="5" key="2">
    <citation type="submission" date="2015-01" db="EMBL/GenBank/DDBJ databases">
        <title>Evolutionary Origins and Diversification of the Mycorrhizal Mutualists.</title>
        <authorList>
            <consortium name="DOE Joint Genome Institute"/>
            <consortium name="Mycorrhizal Genomics Consortium"/>
            <person name="Kohler A."/>
            <person name="Kuo A."/>
            <person name="Nagy L.G."/>
            <person name="Floudas D."/>
            <person name="Copeland A."/>
            <person name="Barry K.W."/>
            <person name="Cichocki N."/>
            <person name="Veneault-Fourrey C."/>
            <person name="LaButti K."/>
            <person name="Lindquist E.A."/>
            <person name="Lipzen A."/>
            <person name="Lundell T."/>
            <person name="Morin E."/>
            <person name="Murat C."/>
            <person name="Riley R."/>
            <person name="Ohm R."/>
            <person name="Sun H."/>
            <person name="Tunlid A."/>
            <person name="Henrissat B."/>
            <person name="Grigoriev I.V."/>
            <person name="Hibbett D.S."/>
            <person name="Martin F."/>
        </authorList>
    </citation>
    <scope>NUCLEOTIDE SEQUENCE [LARGE SCALE GENOMIC DNA]</scope>
    <source>
        <strain evidence="5">MAFF 305830</strain>
    </source>
</reference>
<evidence type="ECO:0000259" key="3">
    <source>
        <dbReference type="SMART" id="SM00385"/>
    </source>
</evidence>
<dbReference type="InterPro" id="IPR013763">
    <property type="entry name" value="Cyclin-like_dom"/>
</dbReference>
<protein>
    <recommendedName>
        <fullName evidence="3">Cyclin-like domain-containing protein</fullName>
    </recommendedName>
</protein>
<keyword evidence="2" id="KW-0472">Membrane</keyword>
<feature type="transmembrane region" description="Helical" evidence="2">
    <location>
        <begin position="34"/>
        <end position="56"/>
    </location>
</feature>
<dbReference type="SUPFAM" id="SSF47954">
    <property type="entry name" value="Cyclin-like"/>
    <property type="match status" value="2"/>
</dbReference>
<dbReference type="Proteomes" id="UP000054097">
    <property type="component" value="Unassembled WGS sequence"/>
</dbReference>
<accession>A0A0C3B285</accession>
<dbReference type="EMBL" id="KN824307">
    <property type="protein sequence ID" value="KIM26304.1"/>
    <property type="molecule type" value="Genomic_DNA"/>
</dbReference>
<evidence type="ECO:0000313" key="5">
    <source>
        <dbReference type="Proteomes" id="UP000054097"/>
    </source>
</evidence>
<evidence type="ECO:0000256" key="2">
    <source>
        <dbReference type="SAM" id="Phobius"/>
    </source>
</evidence>
<dbReference type="SMART" id="SM00385">
    <property type="entry name" value="CYCLIN"/>
    <property type="match status" value="2"/>
</dbReference>
<evidence type="ECO:0000313" key="4">
    <source>
        <dbReference type="EMBL" id="KIM26304.1"/>
    </source>
</evidence>
<dbReference type="HOGENOM" id="CLU_022000_4_0_1"/>
<organism evidence="4 5">
    <name type="scientific">Serendipita vermifera MAFF 305830</name>
    <dbReference type="NCBI Taxonomy" id="933852"/>
    <lineage>
        <taxon>Eukaryota</taxon>
        <taxon>Fungi</taxon>
        <taxon>Dikarya</taxon>
        <taxon>Basidiomycota</taxon>
        <taxon>Agaricomycotina</taxon>
        <taxon>Agaricomycetes</taxon>
        <taxon>Sebacinales</taxon>
        <taxon>Serendipitaceae</taxon>
        <taxon>Serendipita</taxon>
    </lineage>
</organism>
<dbReference type="Gene3D" id="1.10.472.10">
    <property type="entry name" value="Cyclin-like"/>
    <property type="match status" value="2"/>
</dbReference>
<dbReference type="AlphaFoldDB" id="A0A0C3B285"/>
<dbReference type="InterPro" id="IPR036915">
    <property type="entry name" value="Cyclin-like_sf"/>
</dbReference>
<keyword evidence="5" id="KW-1185">Reference proteome</keyword>
<gene>
    <name evidence="4" type="ORF">M408DRAFT_194950</name>
</gene>
<dbReference type="InterPro" id="IPR006671">
    <property type="entry name" value="Cyclin_N"/>
</dbReference>
<comment type="similarity">
    <text evidence="1">Belongs to the cyclin family.</text>
</comment>
<keyword evidence="2" id="KW-0812">Transmembrane</keyword>
<dbReference type="GO" id="GO:0016538">
    <property type="term" value="F:cyclin-dependent protein serine/threonine kinase regulator activity"/>
    <property type="evidence" value="ECO:0007669"/>
    <property type="project" value="InterPro"/>
</dbReference>
<dbReference type="OrthoDB" id="25002at2759"/>